<feature type="compositionally biased region" description="Low complexity" evidence="1">
    <location>
        <begin position="418"/>
        <end position="433"/>
    </location>
</feature>
<evidence type="ECO:0008006" key="4">
    <source>
        <dbReference type="Google" id="ProtNLM"/>
    </source>
</evidence>
<dbReference type="AlphaFoldDB" id="A0A8C8FRJ1"/>
<keyword evidence="3" id="KW-1185">Reference proteome</keyword>
<feature type="compositionally biased region" description="Low complexity" evidence="1">
    <location>
        <begin position="297"/>
        <end position="310"/>
    </location>
</feature>
<organism evidence="2 3">
    <name type="scientific">Oncorhynchus tshawytscha</name>
    <name type="common">Chinook salmon</name>
    <name type="synonym">Salmo tshawytscha</name>
    <dbReference type="NCBI Taxonomy" id="74940"/>
    <lineage>
        <taxon>Eukaryota</taxon>
        <taxon>Metazoa</taxon>
        <taxon>Chordata</taxon>
        <taxon>Craniata</taxon>
        <taxon>Vertebrata</taxon>
        <taxon>Euteleostomi</taxon>
        <taxon>Actinopterygii</taxon>
        <taxon>Neopterygii</taxon>
        <taxon>Teleostei</taxon>
        <taxon>Protacanthopterygii</taxon>
        <taxon>Salmoniformes</taxon>
        <taxon>Salmonidae</taxon>
        <taxon>Salmoninae</taxon>
        <taxon>Oncorhynchus</taxon>
    </lineage>
</organism>
<dbReference type="GO" id="GO:0090307">
    <property type="term" value="P:mitotic spindle assembly"/>
    <property type="evidence" value="ECO:0007669"/>
    <property type="project" value="TreeGrafter"/>
</dbReference>
<feature type="compositionally biased region" description="Basic and acidic residues" evidence="1">
    <location>
        <begin position="370"/>
        <end position="386"/>
    </location>
</feature>
<reference evidence="2" key="1">
    <citation type="submission" date="2025-08" db="UniProtKB">
        <authorList>
            <consortium name="Ensembl"/>
        </authorList>
    </citation>
    <scope>IDENTIFICATION</scope>
</reference>
<dbReference type="GeneTree" id="ENSGT00730000111184"/>
<proteinExistence type="predicted"/>
<dbReference type="GO" id="GO:0000235">
    <property type="term" value="C:astral microtubule"/>
    <property type="evidence" value="ECO:0007669"/>
    <property type="project" value="TreeGrafter"/>
</dbReference>
<feature type="region of interest" description="Disordered" evidence="1">
    <location>
        <begin position="580"/>
        <end position="601"/>
    </location>
</feature>
<feature type="compositionally biased region" description="Basic and acidic residues" evidence="1">
    <location>
        <begin position="580"/>
        <end position="599"/>
    </location>
</feature>
<protein>
    <recommendedName>
        <fullName evidence="4">Microtubule-associated protein 9</fullName>
    </recommendedName>
</protein>
<sequence length="690" mass="78577">MADKDFSTTLAYTKSPKASRRTHFQDELEAAVSARASKKKTDQYSYSDDFDENDVLKELLNSRKKRIDTFKAGKKKAKINDFNLSDDEEESKRPTRVSFMKTRKATSPLQDLATPDPHKNEQTNGFIGGSSDQKDSDSSLHIKNPHEDYTETSASQNSQLKSPLSLPSQPSQTESPLQSTSENNSHWDSPLPLPSNGGLLETPLPLPSENSVESKESGTGGKGKLATPLPLIRCASLTDSVVENEPPRPKPRQRTLRVSSQTEAEPVAVDKETPPSRPPTSSVSISLSSIDQGEMASTPTTSSSSKTSARSHSRQVPLIQVTSGGQRSLLKKKLQGPVGDHSISSKLRKSSSSTVGRQSNSLYKSTDGTWSRDGHTSEDSKAKDGKYSTSFEEYQDDSEDHPDHISRLSHVTENSIDTRPSSSLTKSSRKSQSVCSYTAESKYLGSLKVLDRKVQLKEAEPGSADSLRAAIYQEWLKKKREKLQETMQTRKEELTLKEEKRRKDEQAKMDDAKASYEAWKEKKTEVIKAKVKEKQDVIKKKQREMYEQEEKKESAKKVFEKWKQGHDELLKEKYTKQKEVENKLKQKKEEKEEERKRDSISAISIWNERKKDVVHEKVKTERRKEKIKEEEERYEKEEKDRMALEMYEKWLRRKERQQTRQRKERQIQAILQDDPPPPWSPPSKTVPFGK</sequence>
<reference evidence="2" key="2">
    <citation type="submission" date="2025-09" db="UniProtKB">
        <authorList>
            <consortium name="Ensembl"/>
        </authorList>
    </citation>
    <scope>IDENTIFICATION</scope>
</reference>
<name>A0A8C8FRJ1_ONCTS</name>
<feature type="compositionally biased region" description="Low complexity" evidence="1">
    <location>
        <begin position="158"/>
        <end position="182"/>
    </location>
</feature>
<feature type="compositionally biased region" description="Low complexity" evidence="1">
    <location>
        <begin position="342"/>
        <end position="353"/>
    </location>
</feature>
<feature type="region of interest" description="Disordered" evidence="1">
    <location>
        <begin position="654"/>
        <end position="690"/>
    </location>
</feature>
<dbReference type="GO" id="GO:1902412">
    <property type="term" value="P:regulation of mitotic cytokinesis"/>
    <property type="evidence" value="ECO:0007669"/>
    <property type="project" value="TreeGrafter"/>
</dbReference>
<accession>A0A8C8FRJ1</accession>
<feature type="compositionally biased region" description="Basic residues" evidence="1">
    <location>
        <begin position="654"/>
        <end position="663"/>
    </location>
</feature>
<feature type="region of interest" description="Disordered" evidence="1">
    <location>
        <begin position="1"/>
        <end position="24"/>
    </location>
</feature>
<dbReference type="Ensembl" id="ENSOTST00005042185.2">
    <property type="protein sequence ID" value="ENSOTSP00005038780.2"/>
    <property type="gene ID" value="ENSOTSG00005018353.2"/>
</dbReference>
<feature type="compositionally biased region" description="Low complexity" evidence="1">
    <location>
        <begin position="279"/>
        <end position="289"/>
    </location>
</feature>
<feature type="region of interest" description="Disordered" evidence="1">
    <location>
        <begin position="78"/>
        <end position="433"/>
    </location>
</feature>
<feature type="region of interest" description="Disordered" evidence="1">
    <location>
        <begin position="617"/>
        <end position="638"/>
    </location>
</feature>
<evidence type="ECO:0000313" key="2">
    <source>
        <dbReference type="Ensembl" id="ENSOTSP00005038780.2"/>
    </source>
</evidence>
<dbReference type="GO" id="GO:0008017">
    <property type="term" value="F:microtubule binding"/>
    <property type="evidence" value="ECO:0007669"/>
    <property type="project" value="TreeGrafter"/>
</dbReference>
<dbReference type="InterPro" id="IPR026106">
    <property type="entry name" value="MAP9"/>
</dbReference>
<feature type="compositionally biased region" description="Basic and acidic residues" evidence="1">
    <location>
        <begin position="132"/>
        <end position="149"/>
    </location>
</feature>
<dbReference type="GO" id="GO:0000281">
    <property type="term" value="P:mitotic cytokinesis"/>
    <property type="evidence" value="ECO:0007669"/>
    <property type="project" value="InterPro"/>
</dbReference>
<feature type="region of interest" description="Disordered" evidence="1">
    <location>
        <begin position="493"/>
        <end position="515"/>
    </location>
</feature>
<evidence type="ECO:0000313" key="3">
    <source>
        <dbReference type="Proteomes" id="UP000694402"/>
    </source>
</evidence>
<evidence type="ECO:0000256" key="1">
    <source>
        <dbReference type="SAM" id="MobiDB-lite"/>
    </source>
</evidence>
<feature type="compositionally biased region" description="Polar residues" evidence="1">
    <location>
        <begin position="354"/>
        <end position="369"/>
    </location>
</feature>
<dbReference type="PANTHER" id="PTHR14739">
    <property type="entry name" value="MICROTUBULE-ASSOCIATED PROTEIN 9"/>
    <property type="match status" value="1"/>
</dbReference>
<gene>
    <name evidence="2" type="primary">MAP9</name>
</gene>
<dbReference type="Proteomes" id="UP000694402">
    <property type="component" value="Unassembled WGS sequence"/>
</dbReference>
<dbReference type="PANTHER" id="PTHR14739:SF9">
    <property type="entry name" value="MICROTUBULE-ASSOCIATED PROTEIN 9"/>
    <property type="match status" value="1"/>
</dbReference>